<gene>
    <name evidence="2" type="ORF">LCGC14_3061420</name>
</gene>
<feature type="region of interest" description="Disordered" evidence="1">
    <location>
        <begin position="1"/>
        <end position="22"/>
    </location>
</feature>
<feature type="non-terminal residue" evidence="2">
    <location>
        <position position="1"/>
    </location>
</feature>
<comment type="caution">
    <text evidence="2">The sequence shown here is derived from an EMBL/GenBank/DDBJ whole genome shotgun (WGS) entry which is preliminary data.</text>
</comment>
<evidence type="ECO:0000313" key="2">
    <source>
        <dbReference type="EMBL" id="KKK56745.1"/>
    </source>
</evidence>
<dbReference type="AlphaFoldDB" id="A0A0F8X705"/>
<accession>A0A0F8X705</accession>
<evidence type="ECO:0000256" key="1">
    <source>
        <dbReference type="SAM" id="MobiDB-lite"/>
    </source>
</evidence>
<organism evidence="2">
    <name type="scientific">marine sediment metagenome</name>
    <dbReference type="NCBI Taxonomy" id="412755"/>
    <lineage>
        <taxon>unclassified sequences</taxon>
        <taxon>metagenomes</taxon>
        <taxon>ecological metagenomes</taxon>
    </lineage>
</organism>
<dbReference type="EMBL" id="LAZR01064834">
    <property type="protein sequence ID" value="KKK56745.1"/>
    <property type="molecule type" value="Genomic_DNA"/>
</dbReference>
<name>A0A0F8X705_9ZZZZ</name>
<sequence length="22" mass="2474">KPCWETDNEQAQRMVVLKGGSP</sequence>
<protein>
    <submittedName>
        <fullName evidence="2">Uncharacterized protein</fullName>
    </submittedName>
</protein>
<reference evidence="2" key="1">
    <citation type="journal article" date="2015" name="Nature">
        <title>Complex archaea that bridge the gap between prokaryotes and eukaryotes.</title>
        <authorList>
            <person name="Spang A."/>
            <person name="Saw J.H."/>
            <person name="Jorgensen S.L."/>
            <person name="Zaremba-Niedzwiedzka K."/>
            <person name="Martijn J."/>
            <person name="Lind A.E."/>
            <person name="van Eijk R."/>
            <person name="Schleper C."/>
            <person name="Guy L."/>
            <person name="Ettema T.J."/>
        </authorList>
    </citation>
    <scope>NUCLEOTIDE SEQUENCE</scope>
</reference>
<proteinExistence type="predicted"/>